<evidence type="ECO:0000256" key="6">
    <source>
        <dbReference type="ARBA" id="ARBA00023012"/>
    </source>
</evidence>
<dbReference type="EC" id="2.7.13.3" evidence="2"/>
<keyword evidence="6" id="KW-0902">Two-component regulatory system</keyword>
<dbReference type="Gene3D" id="3.30.565.10">
    <property type="entry name" value="Histidine kinase-like ATPase, C-terminal domain"/>
    <property type="match status" value="1"/>
</dbReference>
<keyword evidence="7" id="KW-1133">Transmembrane helix</keyword>
<feature type="domain" description="Histidine kinase" evidence="8">
    <location>
        <begin position="100"/>
        <end position="319"/>
    </location>
</feature>
<evidence type="ECO:0000256" key="7">
    <source>
        <dbReference type="SAM" id="Phobius"/>
    </source>
</evidence>
<dbReference type="InterPro" id="IPR003661">
    <property type="entry name" value="HisK_dim/P_dom"/>
</dbReference>
<dbReference type="GO" id="GO:0004721">
    <property type="term" value="F:phosphoprotein phosphatase activity"/>
    <property type="evidence" value="ECO:0007669"/>
    <property type="project" value="TreeGrafter"/>
</dbReference>
<dbReference type="SUPFAM" id="SSF47384">
    <property type="entry name" value="Homodimeric domain of signal transducing histidine kinase"/>
    <property type="match status" value="1"/>
</dbReference>
<keyword evidence="7" id="KW-0812">Transmembrane</keyword>
<dbReference type="STRING" id="1802424.A2480_03410"/>
<dbReference type="Gene3D" id="1.10.287.130">
    <property type="match status" value="1"/>
</dbReference>
<keyword evidence="4" id="KW-0808">Transferase</keyword>
<evidence type="ECO:0000256" key="3">
    <source>
        <dbReference type="ARBA" id="ARBA00022553"/>
    </source>
</evidence>
<dbReference type="SUPFAM" id="SSF55874">
    <property type="entry name" value="ATPase domain of HSP90 chaperone/DNA topoisomerase II/histidine kinase"/>
    <property type="match status" value="1"/>
</dbReference>
<proteinExistence type="predicted"/>
<name>A0A1F7WGU5_9BACT</name>
<dbReference type="Proteomes" id="UP000176988">
    <property type="component" value="Unassembled WGS sequence"/>
</dbReference>
<evidence type="ECO:0000256" key="4">
    <source>
        <dbReference type="ARBA" id="ARBA00022679"/>
    </source>
</evidence>
<dbReference type="PROSITE" id="PS50109">
    <property type="entry name" value="HIS_KIN"/>
    <property type="match status" value="1"/>
</dbReference>
<evidence type="ECO:0000259" key="8">
    <source>
        <dbReference type="PROSITE" id="PS50109"/>
    </source>
</evidence>
<feature type="transmembrane region" description="Helical" evidence="7">
    <location>
        <begin position="57"/>
        <end position="80"/>
    </location>
</feature>
<dbReference type="InterPro" id="IPR005467">
    <property type="entry name" value="His_kinase_dom"/>
</dbReference>
<evidence type="ECO:0000313" key="9">
    <source>
        <dbReference type="EMBL" id="OGM01418.1"/>
    </source>
</evidence>
<dbReference type="PANTHER" id="PTHR45453">
    <property type="entry name" value="PHOSPHATE REGULON SENSOR PROTEIN PHOR"/>
    <property type="match status" value="1"/>
</dbReference>
<keyword evidence="5" id="KW-0418">Kinase</keyword>
<dbReference type="EMBL" id="MGFG01000008">
    <property type="protein sequence ID" value="OGM01418.1"/>
    <property type="molecule type" value="Genomic_DNA"/>
</dbReference>
<dbReference type="Pfam" id="PF02518">
    <property type="entry name" value="HATPase_c"/>
    <property type="match status" value="1"/>
</dbReference>
<accession>A0A1F7WGU5</accession>
<evidence type="ECO:0000256" key="1">
    <source>
        <dbReference type="ARBA" id="ARBA00000085"/>
    </source>
</evidence>
<dbReference type="InterPro" id="IPR036890">
    <property type="entry name" value="HATPase_C_sf"/>
</dbReference>
<dbReference type="SMART" id="SM00388">
    <property type="entry name" value="HisKA"/>
    <property type="match status" value="1"/>
</dbReference>
<keyword evidence="7" id="KW-0472">Membrane</keyword>
<dbReference type="InterPro" id="IPR004358">
    <property type="entry name" value="Sig_transdc_His_kin-like_C"/>
</dbReference>
<dbReference type="InterPro" id="IPR036097">
    <property type="entry name" value="HisK_dim/P_sf"/>
</dbReference>
<dbReference type="InterPro" id="IPR050351">
    <property type="entry name" value="BphY/WalK/GraS-like"/>
</dbReference>
<evidence type="ECO:0000313" key="10">
    <source>
        <dbReference type="Proteomes" id="UP000176988"/>
    </source>
</evidence>
<dbReference type="InterPro" id="IPR003594">
    <property type="entry name" value="HATPase_dom"/>
</dbReference>
<protein>
    <recommendedName>
        <fullName evidence="2">histidine kinase</fullName>
        <ecNumber evidence="2">2.7.13.3</ecNumber>
    </recommendedName>
</protein>
<organism evidence="9 10">
    <name type="scientific">Candidatus Uhrbacteria bacterium RIFOXYC2_FULL_47_19</name>
    <dbReference type="NCBI Taxonomy" id="1802424"/>
    <lineage>
        <taxon>Bacteria</taxon>
        <taxon>Candidatus Uhriibacteriota</taxon>
    </lineage>
</organism>
<dbReference type="PANTHER" id="PTHR45453:SF1">
    <property type="entry name" value="PHOSPHATE REGULON SENSOR PROTEIN PHOR"/>
    <property type="match status" value="1"/>
</dbReference>
<dbReference type="AlphaFoldDB" id="A0A1F7WGU5"/>
<dbReference type="PRINTS" id="PR00344">
    <property type="entry name" value="BCTRLSENSOR"/>
</dbReference>
<evidence type="ECO:0000256" key="2">
    <source>
        <dbReference type="ARBA" id="ARBA00012438"/>
    </source>
</evidence>
<comment type="caution">
    <text evidence="9">The sequence shown here is derived from an EMBL/GenBank/DDBJ whole genome shotgun (WGS) entry which is preliminary data.</text>
</comment>
<evidence type="ECO:0000256" key="5">
    <source>
        <dbReference type="ARBA" id="ARBA00022777"/>
    </source>
</evidence>
<dbReference type="Pfam" id="PF00512">
    <property type="entry name" value="HisKA"/>
    <property type="match status" value="1"/>
</dbReference>
<keyword evidence="3" id="KW-0597">Phosphoprotein</keyword>
<dbReference type="SMART" id="SM00387">
    <property type="entry name" value="HATPase_c"/>
    <property type="match status" value="1"/>
</dbReference>
<comment type="catalytic activity">
    <reaction evidence="1">
        <text>ATP + protein L-histidine = ADP + protein N-phospho-L-histidine.</text>
        <dbReference type="EC" id="2.7.13.3"/>
    </reaction>
</comment>
<reference evidence="9 10" key="1">
    <citation type="journal article" date="2016" name="Nat. Commun.">
        <title>Thousands of microbial genomes shed light on interconnected biogeochemical processes in an aquifer system.</title>
        <authorList>
            <person name="Anantharaman K."/>
            <person name="Brown C.T."/>
            <person name="Hug L.A."/>
            <person name="Sharon I."/>
            <person name="Castelle C.J."/>
            <person name="Probst A.J."/>
            <person name="Thomas B.C."/>
            <person name="Singh A."/>
            <person name="Wilkins M.J."/>
            <person name="Karaoz U."/>
            <person name="Brodie E.L."/>
            <person name="Williams K.H."/>
            <person name="Hubbard S.S."/>
            <person name="Banfield J.F."/>
        </authorList>
    </citation>
    <scope>NUCLEOTIDE SEQUENCE [LARGE SCALE GENOMIC DNA]</scope>
</reference>
<dbReference type="GO" id="GO:0016036">
    <property type="term" value="P:cellular response to phosphate starvation"/>
    <property type="evidence" value="ECO:0007669"/>
    <property type="project" value="TreeGrafter"/>
</dbReference>
<dbReference type="CDD" id="cd00082">
    <property type="entry name" value="HisKA"/>
    <property type="match status" value="1"/>
</dbReference>
<sequence>MYVVILAFILFCSAGITRSLFAQRVENRFNRVRVPVFSGEVIVLPPSPRAEDMRADFLQATIIVDGLLLFVAGVLSYWLAGFTLRPIQAAYNCQRQFLSDVSHELRTPLAILRTGLENELDAEKFSKIRPEIESHLEEVDRMSQLIGDFLVLSRLDSRDGSKSETEIANLQDVVQKTVNDLRSIAERQNITLTLVQNDELALPVSIPSKELLVRAIANVINNAIAYNHEFGSVQILTKGNGRTAILSIKDTGVGIAAHEQKKVFDRFYRAEKSRTRHAGGSGLGLPIVKSIIDSLGGSVALSSEVGRGTEVIISLPIHKAS</sequence>
<dbReference type="GO" id="GO:0005886">
    <property type="term" value="C:plasma membrane"/>
    <property type="evidence" value="ECO:0007669"/>
    <property type="project" value="TreeGrafter"/>
</dbReference>
<gene>
    <name evidence="9" type="ORF">A2480_03410</name>
</gene>
<dbReference type="FunFam" id="3.30.565.10:FF:000006">
    <property type="entry name" value="Sensor histidine kinase WalK"/>
    <property type="match status" value="1"/>
</dbReference>
<dbReference type="GO" id="GO:0000155">
    <property type="term" value="F:phosphorelay sensor kinase activity"/>
    <property type="evidence" value="ECO:0007669"/>
    <property type="project" value="InterPro"/>
</dbReference>